<dbReference type="PANTHER" id="PTHR12161:SF13">
    <property type="entry name" value="REGULATOR OF VPS4 ACTIVITY IN THE MVB PATHWAY PROTEIN"/>
    <property type="match status" value="1"/>
</dbReference>
<feature type="compositionally biased region" description="Polar residues" evidence="2">
    <location>
        <begin position="1033"/>
        <end position="1043"/>
    </location>
</feature>
<sequence>MHTRSKITDMLPKSFKPQKCKTSLKLAVSRIKLLKNKRDASLKQMRRDLAQLLETGQDQTARIRVEHVIREEKTMSAYDLIEIYCEIIDSRLPIIESQKNCPIDLKEAIASVIFASPRCADIPELMDIRKHFTAKYGKEFVKAALEVRPECGVNRMVIEKLSAQAPDVKTKIKVLNEVAKEHNIKWESKAFEEEVQKPKDDLLGGPSSFSSSEKMTIKSSDVKPSFVNSWNSEPTTKASQHNRASQSQDVRSTYAKEENASMHRSNWKMEFKDATSAAEAAAESAERASMAARAAAELASRGNISRQSSGGSYETSAYNAAKGEKNEYTKNSNLARNDVAGASVAVEDDKIKFSHSEKPKMQNLHKDDMVRTSTLTGGDDTLNSYSTARENVMPEKPQFSSSSIGHVVSEVDLHEDSAVPYNYARENFSVLGSASNTKEKDDEEDYDSRHDILSSIYSNKFHQYTTKDDHEDYNKVDSSGVHYDNYDSDTGDHSFPGWHSGGNLLDSFSPQPREEPSSVSLDTDSWSHKQGTTGSPSNYSSSQLHSLTEPLQNDSSETKKKADFLSDSDEYLPPKYDSPKYDSEGPSSESEDEMEKPDIVEAVRPSSFLHTDNISRKGSLPAQTSHEIFMDPTVEVDEDNRNSPSTVLRDVDKLEIEPSSNEKKWRSSLSVQNNQHNQRRGSSPQGGGAKEDVPAFTVTSDEGYDSGLLNFGRLTGGLRNRGYTRPPYVRNTTTNVSSTSEVNSENLINEKETSVSMSKFSTSPEVMSEGKISKDLHTNAFRPKVRANVVTYLESEAQSLHHDVEHRGSGFESPLRSSDDTSAVRGRPVSSQYKTSYEDVEDPVHESYIPQQQKKYHKESLVRSSFTNTNVDIKEEQIYTSEDRQWRDNVSSPKSQKLDVSSFADKSTVHHPNKTPLNSEVEDQGPNRYARGYDSSYRTPINYNLDGNEAETPEAQPTSVRGGSNVVRLSRRTRATLSADDQSVTSPVKESKSTLPNSAAGSSSGKTKYTRYLDDIESSKPQQSYSFAEETSAKNLQTESSMVRNPRLSQDEFRRSSVKENVEKSKTSSEKSTSRESSLKNNDQKSKISSEKSISRESSLKNTSHVHPKLPDIDSLTAHFQSLRANVRPK</sequence>
<feature type="compositionally biased region" description="Polar residues" evidence="2">
    <location>
        <begin position="517"/>
        <end position="555"/>
    </location>
</feature>
<feature type="compositionally biased region" description="Polar residues" evidence="2">
    <location>
        <begin position="888"/>
        <end position="899"/>
    </location>
</feature>
<dbReference type="FunFam" id="1.20.1260.60:FF:000003">
    <property type="entry name" value="IST1-like protein isoform A"/>
    <property type="match status" value="1"/>
</dbReference>
<evidence type="ECO:0000313" key="3">
    <source>
        <dbReference type="EMBL" id="WOK99226.1"/>
    </source>
</evidence>
<gene>
    <name evidence="3" type="ORF">Cni_G07938</name>
</gene>
<feature type="region of interest" description="Disordered" evidence="2">
    <location>
        <begin position="804"/>
        <end position="843"/>
    </location>
</feature>
<dbReference type="GO" id="GO:0015031">
    <property type="term" value="P:protein transport"/>
    <property type="evidence" value="ECO:0007669"/>
    <property type="project" value="InterPro"/>
</dbReference>
<comment type="similarity">
    <text evidence="1">Belongs to the IST1 family.</text>
</comment>
<evidence type="ECO:0000256" key="2">
    <source>
        <dbReference type="SAM" id="MobiDB-lite"/>
    </source>
</evidence>
<feature type="region of interest" description="Disordered" evidence="2">
    <location>
        <begin position="883"/>
        <end position="1114"/>
    </location>
</feature>
<feature type="region of interest" description="Disordered" evidence="2">
    <location>
        <begin position="658"/>
        <end position="693"/>
    </location>
</feature>
<dbReference type="Pfam" id="PF03398">
    <property type="entry name" value="Ist1"/>
    <property type="match status" value="1"/>
</dbReference>
<dbReference type="InterPro" id="IPR042277">
    <property type="entry name" value="IST1-like"/>
</dbReference>
<feature type="compositionally biased region" description="Low complexity" evidence="2">
    <location>
        <begin position="731"/>
        <end position="744"/>
    </location>
</feature>
<protein>
    <recommendedName>
        <fullName evidence="5">Regulator of Vps4 activity in the MVB pathway protein</fullName>
    </recommendedName>
</protein>
<name>A0AAQ3JZK3_9LILI</name>
<feature type="compositionally biased region" description="Basic and acidic residues" evidence="2">
    <location>
        <begin position="1049"/>
        <end position="1099"/>
    </location>
</feature>
<evidence type="ECO:0000256" key="1">
    <source>
        <dbReference type="ARBA" id="ARBA00005536"/>
    </source>
</evidence>
<dbReference type="AlphaFoldDB" id="A0AAQ3JZK3"/>
<feature type="compositionally biased region" description="Polar residues" evidence="2">
    <location>
        <begin position="975"/>
        <end position="1007"/>
    </location>
</feature>
<dbReference type="InterPro" id="IPR005061">
    <property type="entry name" value="Ist1"/>
</dbReference>
<feature type="compositionally biased region" description="Polar residues" evidence="2">
    <location>
        <begin position="207"/>
        <end position="219"/>
    </location>
</feature>
<dbReference type="Proteomes" id="UP001327560">
    <property type="component" value="Chromosome 2"/>
</dbReference>
<keyword evidence="4" id="KW-1185">Reference proteome</keyword>
<evidence type="ECO:0000313" key="4">
    <source>
        <dbReference type="Proteomes" id="UP001327560"/>
    </source>
</evidence>
<reference evidence="3 4" key="1">
    <citation type="submission" date="2023-10" db="EMBL/GenBank/DDBJ databases">
        <title>Chromosome-scale genome assembly provides insights into flower coloration mechanisms of Canna indica.</title>
        <authorList>
            <person name="Li C."/>
        </authorList>
    </citation>
    <scope>NUCLEOTIDE SEQUENCE [LARGE SCALE GENOMIC DNA]</scope>
    <source>
        <tissue evidence="3">Flower</tissue>
    </source>
</reference>
<feature type="region of interest" description="Disordered" evidence="2">
    <location>
        <begin position="722"/>
        <end position="744"/>
    </location>
</feature>
<feature type="compositionally biased region" description="Polar residues" evidence="2">
    <location>
        <begin position="226"/>
        <end position="251"/>
    </location>
</feature>
<organism evidence="3 4">
    <name type="scientific">Canna indica</name>
    <name type="common">Indian-shot</name>
    <dbReference type="NCBI Taxonomy" id="4628"/>
    <lineage>
        <taxon>Eukaryota</taxon>
        <taxon>Viridiplantae</taxon>
        <taxon>Streptophyta</taxon>
        <taxon>Embryophyta</taxon>
        <taxon>Tracheophyta</taxon>
        <taxon>Spermatophyta</taxon>
        <taxon>Magnoliopsida</taxon>
        <taxon>Liliopsida</taxon>
        <taxon>Zingiberales</taxon>
        <taxon>Cannaceae</taxon>
        <taxon>Canna</taxon>
    </lineage>
</organism>
<feature type="region of interest" description="Disordered" evidence="2">
    <location>
        <begin position="195"/>
        <end position="268"/>
    </location>
</feature>
<evidence type="ECO:0008006" key="5">
    <source>
        <dbReference type="Google" id="ProtNLM"/>
    </source>
</evidence>
<feature type="compositionally biased region" description="Polar residues" evidence="2">
    <location>
        <begin position="667"/>
        <end position="683"/>
    </location>
</feature>
<dbReference type="EMBL" id="CP136891">
    <property type="protein sequence ID" value="WOK99226.1"/>
    <property type="molecule type" value="Genomic_DNA"/>
</dbReference>
<accession>A0AAQ3JZK3</accession>
<feature type="compositionally biased region" description="Basic and acidic residues" evidence="2">
    <location>
        <begin position="254"/>
        <end position="268"/>
    </location>
</feature>
<dbReference type="PANTHER" id="PTHR12161">
    <property type="entry name" value="IST1 FAMILY MEMBER"/>
    <property type="match status" value="1"/>
</dbReference>
<feature type="region of interest" description="Disordered" evidence="2">
    <location>
        <begin position="494"/>
        <end position="646"/>
    </location>
</feature>
<dbReference type="Gene3D" id="1.20.1260.60">
    <property type="entry name" value="Vacuolar protein sorting-associated protein Ist1"/>
    <property type="match status" value="1"/>
</dbReference>
<proteinExistence type="inferred from homology"/>